<accession>A0ABR1SHP1</accession>
<keyword evidence="1" id="KW-0472">Membrane</keyword>
<reference evidence="3 4" key="1">
    <citation type="submission" date="2023-01" db="EMBL/GenBank/DDBJ databases">
        <title>Analysis of 21 Apiospora genomes using comparative genomics revels a genus with tremendous synthesis potential of carbohydrate active enzymes and secondary metabolites.</title>
        <authorList>
            <person name="Sorensen T."/>
        </authorList>
    </citation>
    <scope>NUCLEOTIDE SEQUENCE [LARGE SCALE GENOMIC DNA]</scope>
    <source>
        <strain evidence="3 4">CBS 20057</strain>
    </source>
</reference>
<proteinExistence type="predicted"/>
<keyword evidence="1" id="KW-1133">Transmembrane helix</keyword>
<evidence type="ECO:0000313" key="3">
    <source>
        <dbReference type="EMBL" id="KAK8033851.1"/>
    </source>
</evidence>
<feature type="transmembrane region" description="Helical" evidence="1">
    <location>
        <begin position="406"/>
        <end position="429"/>
    </location>
</feature>
<feature type="transmembrane region" description="Helical" evidence="1">
    <location>
        <begin position="264"/>
        <end position="285"/>
    </location>
</feature>
<evidence type="ECO:0000256" key="2">
    <source>
        <dbReference type="SAM" id="SignalP"/>
    </source>
</evidence>
<gene>
    <name evidence="3" type="ORF">PG991_003249</name>
</gene>
<feature type="transmembrane region" description="Helical" evidence="1">
    <location>
        <begin position="85"/>
        <end position="106"/>
    </location>
</feature>
<feature type="transmembrane region" description="Helical" evidence="1">
    <location>
        <begin position="441"/>
        <end position="459"/>
    </location>
</feature>
<sequence length="578" mass="65810">MSRALLAGSLLWATLVAAATKPTNFDECRRVAEDRRNNRTLPEWAVWNGTLRNFQGPEDQRPLALTTDGCKYYCGTEPQYSDVIASFQILTTWILPAIALMSQFPYESLSHKKWRNAEAFANWIGAPAAAITTTFWNIMTIHHCASKPALFKNQNESDCVKNALYILSCVNQYEYPRRRSKAEQDQRRDTALLRGVLWPYVLDTELIEARRGKLENLNENLAFQLRLQRRKGVYPVYISIIWFGMSFAFSIVIAFAALGDNLTAHSLALGLLLLWVPIVVFASVVDRNPTSATRCGDLIERWLFNIDQLFVPLPQPRENTPPHWRARRGNTQNANADDTEEFSIGEFLGQGRRLRYCGVTDTVLSYIAHPDRAHMPLPNLFRNPGTKPMLTHQDFQRDLVSRPWKWYFIWGVAQVIVSMGFTMAFMVSFNTPTVGLGCRSLSYLVWWCCTVPSWVLLGLQQEPRPWIRHLLVVPNLLAILTLFATMIALSISGFDDCVCKSSTFGAGGGYMDFQNGRFYKDYYDVSTYWGAATGVGGSTLVLSIVWLAWKWHKSSSLWKVTENTSMRPHDDLPLDWLT</sequence>
<protein>
    <submittedName>
        <fullName evidence="3">Uncharacterized protein</fullName>
    </submittedName>
</protein>
<name>A0ABR1SHP1_9PEZI</name>
<evidence type="ECO:0000313" key="4">
    <source>
        <dbReference type="Proteomes" id="UP001396898"/>
    </source>
</evidence>
<dbReference type="Proteomes" id="UP001396898">
    <property type="component" value="Unassembled WGS sequence"/>
</dbReference>
<dbReference type="EMBL" id="JAQQWI010000006">
    <property type="protein sequence ID" value="KAK8033851.1"/>
    <property type="molecule type" value="Genomic_DNA"/>
</dbReference>
<feature type="transmembrane region" description="Helical" evidence="1">
    <location>
        <begin position="234"/>
        <end position="258"/>
    </location>
</feature>
<organism evidence="3 4">
    <name type="scientific">Apiospora marii</name>
    <dbReference type="NCBI Taxonomy" id="335849"/>
    <lineage>
        <taxon>Eukaryota</taxon>
        <taxon>Fungi</taxon>
        <taxon>Dikarya</taxon>
        <taxon>Ascomycota</taxon>
        <taxon>Pezizomycotina</taxon>
        <taxon>Sordariomycetes</taxon>
        <taxon>Xylariomycetidae</taxon>
        <taxon>Amphisphaeriales</taxon>
        <taxon>Apiosporaceae</taxon>
        <taxon>Apiospora</taxon>
    </lineage>
</organism>
<comment type="caution">
    <text evidence="3">The sequence shown here is derived from an EMBL/GenBank/DDBJ whole genome shotgun (WGS) entry which is preliminary data.</text>
</comment>
<evidence type="ECO:0000256" key="1">
    <source>
        <dbReference type="SAM" id="Phobius"/>
    </source>
</evidence>
<feature type="signal peptide" evidence="2">
    <location>
        <begin position="1"/>
        <end position="18"/>
    </location>
</feature>
<keyword evidence="1" id="KW-0812">Transmembrane</keyword>
<feature type="chain" id="PRO_5045437998" evidence="2">
    <location>
        <begin position="19"/>
        <end position="578"/>
    </location>
</feature>
<keyword evidence="2" id="KW-0732">Signal</keyword>
<keyword evidence="4" id="KW-1185">Reference proteome</keyword>
<feature type="transmembrane region" description="Helical" evidence="1">
    <location>
        <begin position="471"/>
        <end position="494"/>
    </location>
</feature>
<feature type="transmembrane region" description="Helical" evidence="1">
    <location>
        <begin position="528"/>
        <end position="549"/>
    </location>
</feature>